<accession>A0ABQ3Z7T8</accession>
<evidence type="ECO:0000313" key="2">
    <source>
        <dbReference type="EMBL" id="GIE05869.1"/>
    </source>
</evidence>
<dbReference type="EMBL" id="BOML01000058">
    <property type="protein sequence ID" value="GIE05869.1"/>
    <property type="molecule type" value="Genomic_DNA"/>
</dbReference>
<evidence type="ECO:0000256" key="1">
    <source>
        <dbReference type="SAM" id="MobiDB-lite"/>
    </source>
</evidence>
<name>A0ABQ3Z7T8_9ACTN</name>
<keyword evidence="3" id="KW-1185">Reference proteome</keyword>
<feature type="region of interest" description="Disordered" evidence="1">
    <location>
        <begin position="1"/>
        <end position="63"/>
    </location>
</feature>
<feature type="compositionally biased region" description="Basic and acidic residues" evidence="1">
    <location>
        <begin position="9"/>
        <end position="22"/>
    </location>
</feature>
<comment type="caution">
    <text evidence="2">The sequence shown here is derived from an EMBL/GenBank/DDBJ whole genome shotgun (WGS) entry which is preliminary data.</text>
</comment>
<dbReference type="Proteomes" id="UP000637628">
    <property type="component" value="Unassembled WGS sequence"/>
</dbReference>
<protein>
    <submittedName>
        <fullName evidence="2">Uncharacterized protein</fullName>
    </submittedName>
</protein>
<proteinExistence type="predicted"/>
<reference evidence="2 3" key="1">
    <citation type="submission" date="2021-01" db="EMBL/GenBank/DDBJ databases">
        <title>Whole genome shotgun sequence of Actinoplanes durhamensis NBRC 14914.</title>
        <authorList>
            <person name="Komaki H."/>
            <person name="Tamura T."/>
        </authorList>
    </citation>
    <scope>NUCLEOTIDE SEQUENCE [LARGE SCALE GENOMIC DNA]</scope>
    <source>
        <strain evidence="2 3">NBRC 14914</strain>
    </source>
</reference>
<gene>
    <name evidence="2" type="ORF">Adu01nite_72190</name>
</gene>
<organism evidence="2 3">
    <name type="scientific">Paractinoplanes durhamensis</name>
    <dbReference type="NCBI Taxonomy" id="113563"/>
    <lineage>
        <taxon>Bacteria</taxon>
        <taxon>Bacillati</taxon>
        <taxon>Actinomycetota</taxon>
        <taxon>Actinomycetes</taxon>
        <taxon>Micromonosporales</taxon>
        <taxon>Micromonosporaceae</taxon>
        <taxon>Paractinoplanes</taxon>
    </lineage>
</organism>
<sequence length="80" mass="8239">MSLVSPKSRAAEEEGRVGRQDSHNASVLDDAPEPHHASGKTVTHPPAARVTLPHLPGPGIGRRVGIPGRPAVAIGAVRMG</sequence>
<evidence type="ECO:0000313" key="3">
    <source>
        <dbReference type="Proteomes" id="UP000637628"/>
    </source>
</evidence>